<evidence type="ECO:0000313" key="4">
    <source>
        <dbReference type="Proteomes" id="UP000827138"/>
    </source>
</evidence>
<protein>
    <recommendedName>
        <fullName evidence="5">Lipoprotein</fullName>
    </recommendedName>
</protein>
<feature type="chain" id="PRO_5046445273" description="Lipoprotein" evidence="2">
    <location>
        <begin position="27"/>
        <end position="245"/>
    </location>
</feature>
<evidence type="ECO:0000256" key="1">
    <source>
        <dbReference type="SAM" id="MobiDB-lite"/>
    </source>
</evidence>
<dbReference type="EMBL" id="CP080647">
    <property type="protein sequence ID" value="QYX79474.1"/>
    <property type="molecule type" value="Genomic_DNA"/>
</dbReference>
<accession>A0ABX8XVA4</accession>
<organism evidence="3 4">
    <name type="scientific">Streptomyces akebiae</name>
    <dbReference type="NCBI Taxonomy" id="2865673"/>
    <lineage>
        <taxon>Bacteria</taxon>
        <taxon>Bacillati</taxon>
        <taxon>Actinomycetota</taxon>
        <taxon>Actinomycetes</taxon>
        <taxon>Kitasatosporales</taxon>
        <taxon>Streptomycetaceae</taxon>
        <taxon>Streptomyces</taxon>
    </lineage>
</organism>
<dbReference type="Proteomes" id="UP000827138">
    <property type="component" value="Chromosome"/>
</dbReference>
<gene>
    <name evidence="3" type="ORF">K1J60_25825</name>
</gene>
<evidence type="ECO:0000256" key="2">
    <source>
        <dbReference type="SAM" id="SignalP"/>
    </source>
</evidence>
<dbReference type="PROSITE" id="PS51257">
    <property type="entry name" value="PROKAR_LIPOPROTEIN"/>
    <property type="match status" value="1"/>
</dbReference>
<evidence type="ECO:0008006" key="5">
    <source>
        <dbReference type="Google" id="ProtNLM"/>
    </source>
</evidence>
<keyword evidence="2" id="KW-0732">Signal</keyword>
<sequence>MPTNTKTITAALCLFMSAVAVGCANASDTTDTADTRSADQLLGEADRTMKALTSVTIRTDVTAASGGANLSSGRLTTDLKSRCTWKQTTSYGSGVAEMEQIRIGETDYIHPNDVYLQLWSRKTVPAMRQKAWLKSPVSAARGADGLADCAWSYSPSSLGKTRKDNPTELDGEPVIPVKVKDAEFEDISYTYYVAAEGKPYLLRIDYTDSHYRRITRFGDFGDPVDIQPPPAADVLDLSGLPSDES</sequence>
<dbReference type="RefSeq" id="WP_220648263.1">
    <property type="nucleotide sequence ID" value="NZ_CP080647.1"/>
</dbReference>
<name>A0ABX8XVA4_9ACTN</name>
<evidence type="ECO:0000313" key="3">
    <source>
        <dbReference type="EMBL" id="QYX79474.1"/>
    </source>
</evidence>
<feature type="signal peptide" evidence="2">
    <location>
        <begin position="1"/>
        <end position="26"/>
    </location>
</feature>
<keyword evidence="4" id="KW-1185">Reference proteome</keyword>
<reference evidence="3 4" key="1">
    <citation type="submission" date="2021-08" db="EMBL/GenBank/DDBJ databases">
        <authorList>
            <person name="Ping M."/>
        </authorList>
    </citation>
    <scope>NUCLEOTIDE SEQUENCE [LARGE SCALE GENOMIC DNA]</scope>
    <source>
        <strain evidence="3 4">MG28</strain>
    </source>
</reference>
<proteinExistence type="predicted"/>
<feature type="region of interest" description="Disordered" evidence="1">
    <location>
        <begin position="219"/>
        <end position="245"/>
    </location>
</feature>
<dbReference type="Gene3D" id="2.50.20.20">
    <property type="match status" value="1"/>
</dbReference>